<sequence>MLLSNFLLQLLRLSFLSSSVTLITWGTLPITESSIVLFCLLLAFLFVVILVVDSSDSNMTTSRVAIKAFITWLMIQMLYTANTGIFFLGNLLCALIGSDTGICQPSIDLFVFLGVGMVSKYIEVLDDPKDQTLDMNILCLAALYWVLGDNLRVVLLGAWLPYYYMDTDHGKFWAYIGLAVITLMFPHLRRACQVLWPLVAPMLYNSIKKGCLKLCEYAIKTIRSAWTFYHSSSSPPLPALSVSAIITTAYIEPSAHIELPKKSETTTTERSTQTDSPAMTDDSAQWEEYLPIQPFRSPKIVTKCLTTGNGIISAPPDFDLPPMKRLEPSRIRKQRLRDLARRGSPTKATAPIHCPPSPPIKSVMFTPIYDPAPAAPFRELPVSPPLVAIESTPISPQPCVPASSPALAPVTLTEEIPATPVLVPALELPELMSEVDRACYYLDQVLPTIAAQPSSSSQTVFSSVDPSPAPLSSTSSVSDMSPPSPALTVLFMPMSPPLSSPASAQASAAPLLDLSLPPVPAGASMSFTQALGPTLSLPSPVASPAVAVPPAPVPEVESQPVTEPEPTPLVAAHLALDLSMINNSTLITACTTQTDKMEVDAEENIRYPAAMEISDGDESNQSGSIGGEGFSVAEAMDLHIIEGLDLNHHTAEPCLNYRQPYSHNPGQDTMMEDGVIQEGGPQVILNSDPDRASTGGDTHNFTITERDMVYHDENASEISSETTRTDIFSMEISPEATMSDIPSADDIPSMAISPEAMIDDIPHIEEYPTVPEFNPGMDGWMQDTAPVPVSVAPIVASDVEIALPDAEQFNDGVVVDEIPAFTLGGPNSGAGDDKENQLGVAPPPAGSTIVDPSSQIEDIFGSDNPSDILSPMPSTPDPDELALAASPAVLPTFSPAATPAPADVSNAIETEHRFGSDVEGYSSGPGMVGPSISAAVSTAVPASPAPISIPTPPPQRTPSSSSLHKASLNSAHSHSHRSSFAENLRNLPSSPRSQRHPSLTQAAIQDLLNHPPASRLHNPRFAGRDWRDIDIRELVSDDDVRWVDMDTSVEEASMALMKNTTSNVVLIRENSTTTKPISTFDYSDLNAYVLVVVGLGQPPEDMVTLYDDIARRAQARDSIPLRDIQPLCRKESLVTLQGDEDLARAVEIFGSGIHRILVTNFQAEVVGILSQMRLMEFFWNEGINFRVIEDLYPKLMKELGVGSQQIIAVNSDSPLADALMLMNQEGLTSVAVVDNGLNVVGNISTADVKLLVSAASLPLFQNTCMHFVSVILTERGVEQGKDSFPVFYVNPYSTLAHTVAKLVATHSHRMWVVESASPSPSAPSTPSLPPTVLLSNSTPSSQAAVPGTHYPSPSVPASALPGSHLSGRLTGVVTLTDILNLFAKSTGLNPSDPSEQRARRRRSSSSSIRPSMESSRASIDLRR</sequence>
<evidence type="ECO:0000313" key="1">
    <source>
        <dbReference type="EMBL" id="KAJ2988303.1"/>
    </source>
</evidence>
<reference evidence="1" key="1">
    <citation type="submission" date="2022-10" db="EMBL/GenBank/DDBJ databases">
        <title>Genome Sequence of Xylaria curta.</title>
        <authorList>
            <person name="Buettner E."/>
        </authorList>
    </citation>
    <scope>NUCLEOTIDE SEQUENCE</scope>
    <source>
        <strain evidence="1">Babe10</strain>
    </source>
</reference>
<protein>
    <submittedName>
        <fullName evidence="1">Uncharacterized protein</fullName>
    </submittedName>
</protein>
<comment type="caution">
    <text evidence="1">The sequence shown here is derived from an EMBL/GenBank/DDBJ whole genome shotgun (WGS) entry which is preliminary data.</text>
</comment>
<name>A0ACC1P884_9PEZI</name>
<proteinExistence type="predicted"/>
<gene>
    <name evidence="1" type="ORF">NUW58_g4052</name>
</gene>
<accession>A0ACC1P884</accession>
<organism evidence="1 2">
    <name type="scientific">Xylaria curta</name>
    <dbReference type="NCBI Taxonomy" id="42375"/>
    <lineage>
        <taxon>Eukaryota</taxon>
        <taxon>Fungi</taxon>
        <taxon>Dikarya</taxon>
        <taxon>Ascomycota</taxon>
        <taxon>Pezizomycotina</taxon>
        <taxon>Sordariomycetes</taxon>
        <taxon>Xylariomycetidae</taxon>
        <taxon>Xylariales</taxon>
        <taxon>Xylariaceae</taxon>
        <taxon>Xylaria</taxon>
    </lineage>
</organism>
<dbReference type="EMBL" id="JAPDGR010000667">
    <property type="protein sequence ID" value="KAJ2988303.1"/>
    <property type="molecule type" value="Genomic_DNA"/>
</dbReference>
<dbReference type="Proteomes" id="UP001143856">
    <property type="component" value="Unassembled WGS sequence"/>
</dbReference>
<keyword evidence="2" id="KW-1185">Reference proteome</keyword>
<evidence type="ECO:0000313" key="2">
    <source>
        <dbReference type="Proteomes" id="UP001143856"/>
    </source>
</evidence>